<dbReference type="PRINTS" id="PR00469">
    <property type="entry name" value="PNDRDTASEII"/>
</dbReference>
<accession>A0A7I7QQM0</accession>
<name>A0A7I7QQM0_9MYCO</name>
<dbReference type="PANTHER" id="PTHR43563">
    <property type="entry name" value="AMINE OXIDASE"/>
    <property type="match status" value="1"/>
</dbReference>
<dbReference type="PANTHER" id="PTHR43563:SF1">
    <property type="entry name" value="AMINE OXIDASE [FLAVIN-CONTAINING] B"/>
    <property type="match status" value="1"/>
</dbReference>
<reference evidence="3 4" key="1">
    <citation type="journal article" date="2019" name="Emerg. Microbes Infect.">
        <title>Comprehensive subspecies identification of 175 nontuberculous mycobacteria species based on 7547 genomic profiles.</title>
        <authorList>
            <person name="Matsumoto Y."/>
            <person name="Kinjo T."/>
            <person name="Motooka D."/>
            <person name="Nabeya D."/>
            <person name="Jung N."/>
            <person name="Uechi K."/>
            <person name="Horii T."/>
            <person name="Iida T."/>
            <person name="Fujita J."/>
            <person name="Nakamura S."/>
        </authorList>
    </citation>
    <scope>NUCLEOTIDE SEQUENCE [LARGE SCALE GENOMIC DNA]</scope>
    <source>
        <strain evidence="3 4">JCM 17899</strain>
    </source>
</reference>
<dbReference type="InterPro" id="IPR002937">
    <property type="entry name" value="Amino_oxidase"/>
</dbReference>
<sequence length="449" mass="47834">MHRLVEAPDGRYDVAILGGGFAGATASRRLTQAGLRVLIVEARDRLAGRMWSQDDFFDGHAVEWGGAFMLDRPSYPLTWREIDRHGLALEWGSLEDTTLIWLSGGQRRVGSMPVPVDELASLERLVVRLSQLASRIDTQRPLEEQDVADLDVPWPMLLEDLALGPHTRELFAAHIVTLAGDAWNVPSALPLLHGIAQSGSVMAATFFAAPYDTPMARTLGPQLAGGTGALHAAVMSDSSADVLLNTRVSAVTGDGDAVRVQTSAGEITVDAAVCALPIGVLSSVHFTPAVSPELRLLADQGVAAQADKATVFVHDCPEPFYAHGIPPEGGFATASTTFHDGDRAIVVGFTSEPGILDLTDHAAVEKALRQYVPGITVDAVAWHDWAGDDFSRGTWSYLRPGQTSVRPAARHPLGRVTFAGSDYDSRLGVEGALHTGGLAAEEVLDILGH</sequence>
<gene>
    <name evidence="3" type="ORF">MSEDJ_25980</name>
</gene>
<dbReference type="InterPro" id="IPR050703">
    <property type="entry name" value="Flavin_MAO"/>
</dbReference>
<dbReference type="RefSeq" id="WP_163797404.1">
    <property type="nucleotide sequence ID" value="NZ_AP022588.1"/>
</dbReference>
<organism evidence="3 4">
    <name type="scientific">Mycolicibacterium sediminis</name>
    <dbReference type="NCBI Taxonomy" id="1286180"/>
    <lineage>
        <taxon>Bacteria</taxon>
        <taxon>Bacillati</taxon>
        <taxon>Actinomycetota</taxon>
        <taxon>Actinomycetes</taxon>
        <taxon>Mycobacteriales</taxon>
        <taxon>Mycobacteriaceae</taxon>
        <taxon>Mycolicibacterium</taxon>
    </lineage>
</organism>
<evidence type="ECO:0000313" key="4">
    <source>
        <dbReference type="Proteomes" id="UP000467193"/>
    </source>
</evidence>
<keyword evidence="4" id="KW-1185">Reference proteome</keyword>
<evidence type="ECO:0000313" key="3">
    <source>
        <dbReference type="EMBL" id="BBY28502.1"/>
    </source>
</evidence>
<proteinExistence type="inferred from homology"/>
<dbReference type="KEGG" id="msei:MSEDJ_25980"/>
<dbReference type="Gene3D" id="3.50.50.60">
    <property type="entry name" value="FAD/NAD(P)-binding domain"/>
    <property type="match status" value="1"/>
</dbReference>
<dbReference type="Pfam" id="PF01593">
    <property type="entry name" value="Amino_oxidase"/>
    <property type="match status" value="1"/>
</dbReference>
<protein>
    <recommendedName>
        <fullName evidence="2">Amine oxidase domain-containing protein</fullName>
    </recommendedName>
</protein>
<evidence type="ECO:0000256" key="1">
    <source>
        <dbReference type="ARBA" id="ARBA00005995"/>
    </source>
</evidence>
<dbReference type="EMBL" id="AP022588">
    <property type="protein sequence ID" value="BBY28502.1"/>
    <property type="molecule type" value="Genomic_DNA"/>
</dbReference>
<dbReference type="AlphaFoldDB" id="A0A7I7QQM0"/>
<dbReference type="SUPFAM" id="SSF51905">
    <property type="entry name" value="FAD/NAD(P)-binding domain"/>
    <property type="match status" value="1"/>
</dbReference>
<dbReference type="GO" id="GO:0016491">
    <property type="term" value="F:oxidoreductase activity"/>
    <property type="evidence" value="ECO:0007669"/>
    <property type="project" value="InterPro"/>
</dbReference>
<dbReference type="InterPro" id="IPR036188">
    <property type="entry name" value="FAD/NAD-bd_sf"/>
</dbReference>
<dbReference type="Proteomes" id="UP000467193">
    <property type="component" value="Chromosome"/>
</dbReference>
<feature type="domain" description="Amine oxidase" evidence="2">
    <location>
        <begin position="21"/>
        <end position="444"/>
    </location>
</feature>
<evidence type="ECO:0000259" key="2">
    <source>
        <dbReference type="Pfam" id="PF01593"/>
    </source>
</evidence>
<comment type="similarity">
    <text evidence="1">Belongs to the flavin monoamine oxidase family.</text>
</comment>